<protein>
    <submittedName>
        <fullName evidence="2">Uncharacterized protein</fullName>
    </submittedName>
</protein>
<dbReference type="RefSeq" id="WP_163605625.1">
    <property type="nucleotide sequence ID" value="NZ_JAABOO010000001.1"/>
</dbReference>
<gene>
    <name evidence="2" type="ORF">GWK08_04105</name>
</gene>
<feature type="coiled-coil region" evidence="1">
    <location>
        <begin position="39"/>
        <end position="66"/>
    </location>
</feature>
<sequence length="104" mass="11662">MKKVVLILTVILIFGFTTREETNNNPNTAIVNSTIAEEIDAFNSIINKKLETAEELENRASLLFKKDSNSKEGQSLLREAQLQRTMTLKYKAAIACRLNFNGGN</sequence>
<comment type="caution">
    <text evidence="2">The sequence shown here is derived from an EMBL/GenBank/DDBJ whole genome shotgun (WGS) entry which is preliminary data.</text>
</comment>
<accession>A0A6P0UH27</accession>
<dbReference type="Proteomes" id="UP000468581">
    <property type="component" value="Unassembled WGS sequence"/>
</dbReference>
<evidence type="ECO:0000256" key="1">
    <source>
        <dbReference type="SAM" id="Coils"/>
    </source>
</evidence>
<keyword evidence="3" id="KW-1185">Reference proteome</keyword>
<reference evidence="2 3" key="1">
    <citation type="submission" date="2020-01" db="EMBL/GenBank/DDBJ databases">
        <title>Leptobacterium flavescens.</title>
        <authorList>
            <person name="Wang G."/>
        </authorList>
    </citation>
    <scope>NUCLEOTIDE SEQUENCE [LARGE SCALE GENOMIC DNA]</scope>
    <source>
        <strain evidence="2 3">KCTC 22160</strain>
    </source>
</reference>
<keyword evidence="1" id="KW-0175">Coiled coil</keyword>
<dbReference type="EMBL" id="JAABOO010000001">
    <property type="protein sequence ID" value="NER12611.1"/>
    <property type="molecule type" value="Genomic_DNA"/>
</dbReference>
<evidence type="ECO:0000313" key="3">
    <source>
        <dbReference type="Proteomes" id="UP000468581"/>
    </source>
</evidence>
<dbReference type="AlphaFoldDB" id="A0A6P0UH27"/>
<name>A0A6P0UH27_9FLAO</name>
<evidence type="ECO:0000313" key="2">
    <source>
        <dbReference type="EMBL" id="NER12611.1"/>
    </source>
</evidence>
<organism evidence="2 3">
    <name type="scientific">Leptobacterium flavescens</name>
    <dbReference type="NCBI Taxonomy" id="472055"/>
    <lineage>
        <taxon>Bacteria</taxon>
        <taxon>Pseudomonadati</taxon>
        <taxon>Bacteroidota</taxon>
        <taxon>Flavobacteriia</taxon>
        <taxon>Flavobacteriales</taxon>
        <taxon>Flavobacteriaceae</taxon>
        <taxon>Leptobacterium</taxon>
    </lineage>
</organism>
<proteinExistence type="predicted"/>